<dbReference type="WBParaSite" id="Pan_g7941.t1">
    <property type="protein sequence ID" value="Pan_g7941.t1"/>
    <property type="gene ID" value="Pan_g7941"/>
</dbReference>
<keyword evidence="2" id="KW-1185">Reference proteome</keyword>
<sequence length="112" mass="12208">MIRCGVLILTFCFVIANASQCYNDDLVPIYCSATSQFCLKADAYNGQTYRGCAYMNDCPQGQSCAPITYSSDGTTDYVCCCVGDFCNSSGFVMPQVTSLLTVVASCIYLYYC</sequence>
<reference evidence="2" key="1">
    <citation type="journal article" date="2013" name="Genetics">
        <title>The draft genome and transcriptome of Panagrellus redivivus are shaped by the harsh demands of a free-living lifestyle.</title>
        <authorList>
            <person name="Srinivasan J."/>
            <person name="Dillman A.R."/>
            <person name="Macchietto M.G."/>
            <person name="Heikkinen L."/>
            <person name="Lakso M."/>
            <person name="Fracchia K.M."/>
            <person name="Antoshechkin I."/>
            <person name="Mortazavi A."/>
            <person name="Wong G."/>
            <person name="Sternberg P.W."/>
        </authorList>
    </citation>
    <scope>NUCLEOTIDE SEQUENCE [LARGE SCALE GENOMIC DNA]</scope>
    <source>
        <strain evidence="2">MT8872</strain>
    </source>
</reference>
<dbReference type="InterPro" id="IPR045860">
    <property type="entry name" value="Snake_toxin-like_sf"/>
</dbReference>
<proteinExistence type="predicted"/>
<organism evidence="2 3">
    <name type="scientific">Panagrellus redivivus</name>
    <name type="common">Microworm</name>
    <dbReference type="NCBI Taxonomy" id="6233"/>
    <lineage>
        <taxon>Eukaryota</taxon>
        <taxon>Metazoa</taxon>
        <taxon>Ecdysozoa</taxon>
        <taxon>Nematoda</taxon>
        <taxon>Chromadorea</taxon>
        <taxon>Rhabditida</taxon>
        <taxon>Tylenchina</taxon>
        <taxon>Panagrolaimomorpha</taxon>
        <taxon>Panagrolaimoidea</taxon>
        <taxon>Panagrolaimidae</taxon>
        <taxon>Panagrellus</taxon>
    </lineage>
</organism>
<feature type="signal peptide" evidence="1">
    <location>
        <begin position="1"/>
        <end position="18"/>
    </location>
</feature>
<keyword evidence="1" id="KW-0732">Signal</keyword>
<protein>
    <submittedName>
        <fullName evidence="3">UPAR/Ly6 domain-containing protein</fullName>
    </submittedName>
</protein>
<dbReference type="AlphaFoldDB" id="A0A7E4W799"/>
<evidence type="ECO:0000313" key="3">
    <source>
        <dbReference type="WBParaSite" id="Pan_g7941.t1"/>
    </source>
</evidence>
<evidence type="ECO:0000256" key="1">
    <source>
        <dbReference type="SAM" id="SignalP"/>
    </source>
</evidence>
<feature type="chain" id="PRO_5028907413" evidence="1">
    <location>
        <begin position="19"/>
        <end position="112"/>
    </location>
</feature>
<reference evidence="3" key="2">
    <citation type="submission" date="2020-10" db="UniProtKB">
        <authorList>
            <consortium name="WormBaseParasite"/>
        </authorList>
    </citation>
    <scope>IDENTIFICATION</scope>
</reference>
<dbReference type="Proteomes" id="UP000492821">
    <property type="component" value="Unassembled WGS sequence"/>
</dbReference>
<dbReference type="SUPFAM" id="SSF57302">
    <property type="entry name" value="Snake toxin-like"/>
    <property type="match status" value="1"/>
</dbReference>
<name>A0A7E4W799_PANRE</name>
<evidence type="ECO:0000313" key="2">
    <source>
        <dbReference type="Proteomes" id="UP000492821"/>
    </source>
</evidence>
<accession>A0A7E4W799</accession>